<evidence type="ECO:0000313" key="1">
    <source>
        <dbReference type="EMBL" id="GFO06112.1"/>
    </source>
</evidence>
<accession>A0AAV4AFT5</accession>
<comment type="caution">
    <text evidence="1">The sequence shown here is derived from an EMBL/GenBank/DDBJ whole genome shotgun (WGS) entry which is preliminary data.</text>
</comment>
<proteinExistence type="predicted"/>
<gene>
    <name evidence="1" type="ORF">PoB_003261700</name>
</gene>
<dbReference type="Proteomes" id="UP000735302">
    <property type="component" value="Unassembled WGS sequence"/>
</dbReference>
<dbReference type="AlphaFoldDB" id="A0AAV4AFT5"/>
<sequence>MPQHEGKTSSKNTITEVEAVYARIRPRRVEAVYVVIQPRRVEDGYASIRPRHVEDEYTSIIKSIHHDLADSEATGDRFALIQFTFCCN</sequence>
<protein>
    <submittedName>
        <fullName evidence="1">Uncharacterized protein</fullName>
    </submittedName>
</protein>
<evidence type="ECO:0000313" key="2">
    <source>
        <dbReference type="Proteomes" id="UP000735302"/>
    </source>
</evidence>
<reference evidence="1 2" key="1">
    <citation type="journal article" date="2021" name="Elife">
        <title>Chloroplast acquisition without the gene transfer in kleptoplastic sea slugs, Plakobranchus ocellatus.</title>
        <authorList>
            <person name="Maeda T."/>
            <person name="Takahashi S."/>
            <person name="Yoshida T."/>
            <person name="Shimamura S."/>
            <person name="Takaki Y."/>
            <person name="Nagai Y."/>
            <person name="Toyoda A."/>
            <person name="Suzuki Y."/>
            <person name="Arimoto A."/>
            <person name="Ishii H."/>
            <person name="Satoh N."/>
            <person name="Nishiyama T."/>
            <person name="Hasebe M."/>
            <person name="Maruyama T."/>
            <person name="Minagawa J."/>
            <person name="Obokata J."/>
            <person name="Shigenobu S."/>
        </authorList>
    </citation>
    <scope>NUCLEOTIDE SEQUENCE [LARGE SCALE GENOMIC DNA]</scope>
</reference>
<keyword evidence="2" id="KW-1185">Reference proteome</keyword>
<dbReference type="EMBL" id="BLXT01003762">
    <property type="protein sequence ID" value="GFO06112.1"/>
    <property type="molecule type" value="Genomic_DNA"/>
</dbReference>
<name>A0AAV4AFT5_9GAST</name>
<organism evidence="1 2">
    <name type="scientific">Plakobranchus ocellatus</name>
    <dbReference type="NCBI Taxonomy" id="259542"/>
    <lineage>
        <taxon>Eukaryota</taxon>
        <taxon>Metazoa</taxon>
        <taxon>Spiralia</taxon>
        <taxon>Lophotrochozoa</taxon>
        <taxon>Mollusca</taxon>
        <taxon>Gastropoda</taxon>
        <taxon>Heterobranchia</taxon>
        <taxon>Euthyneura</taxon>
        <taxon>Panpulmonata</taxon>
        <taxon>Sacoglossa</taxon>
        <taxon>Placobranchoidea</taxon>
        <taxon>Plakobranchidae</taxon>
        <taxon>Plakobranchus</taxon>
    </lineage>
</organism>